<reference evidence="2 3" key="2">
    <citation type="submission" date="2018-11" db="EMBL/GenBank/DDBJ databases">
        <authorList>
            <consortium name="Pathogen Informatics"/>
        </authorList>
    </citation>
    <scope>NUCLEOTIDE SEQUENCE [LARGE SCALE GENOMIC DNA]</scope>
</reference>
<organism evidence="4">
    <name type="scientific">Anisakis simplex</name>
    <name type="common">Herring worm</name>
    <dbReference type="NCBI Taxonomy" id="6269"/>
    <lineage>
        <taxon>Eukaryota</taxon>
        <taxon>Metazoa</taxon>
        <taxon>Ecdysozoa</taxon>
        <taxon>Nematoda</taxon>
        <taxon>Chromadorea</taxon>
        <taxon>Rhabditida</taxon>
        <taxon>Spirurina</taxon>
        <taxon>Ascaridomorpha</taxon>
        <taxon>Ascaridoidea</taxon>
        <taxon>Anisakidae</taxon>
        <taxon>Anisakis</taxon>
        <taxon>Anisakis simplex complex</taxon>
    </lineage>
</organism>
<evidence type="ECO:0000313" key="3">
    <source>
        <dbReference type="Proteomes" id="UP000267096"/>
    </source>
</evidence>
<keyword evidence="3" id="KW-1185">Reference proteome</keyword>
<proteinExistence type="predicted"/>
<gene>
    <name evidence="2" type="ORF">ASIM_LOCUS4286</name>
</gene>
<dbReference type="AlphaFoldDB" id="A0A0M3JA53"/>
<sequence length="68" mass="7273">MLDHGSQSLTTQQSADVDLIDAFIAVGDSNIVNSTGDKNVDKHNSADDNGINKTSSTEDNNEEYCRGV</sequence>
<dbReference type="Proteomes" id="UP000267096">
    <property type="component" value="Unassembled WGS sequence"/>
</dbReference>
<protein>
    <submittedName>
        <fullName evidence="2 4">Uncharacterized protein</fullName>
    </submittedName>
</protein>
<evidence type="ECO:0000256" key="1">
    <source>
        <dbReference type="SAM" id="MobiDB-lite"/>
    </source>
</evidence>
<dbReference type="WBParaSite" id="ASIM_0000447301-mRNA-1">
    <property type="protein sequence ID" value="ASIM_0000447301-mRNA-1"/>
    <property type="gene ID" value="ASIM_0000447301"/>
</dbReference>
<reference evidence="4" key="1">
    <citation type="submission" date="2017-02" db="UniProtKB">
        <authorList>
            <consortium name="WormBaseParasite"/>
        </authorList>
    </citation>
    <scope>IDENTIFICATION</scope>
</reference>
<accession>A0A0M3JA53</accession>
<evidence type="ECO:0000313" key="2">
    <source>
        <dbReference type="EMBL" id="VDK23516.1"/>
    </source>
</evidence>
<name>A0A0M3JA53_ANISI</name>
<feature type="region of interest" description="Disordered" evidence="1">
    <location>
        <begin position="30"/>
        <end position="68"/>
    </location>
</feature>
<evidence type="ECO:0000313" key="4">
    <source>
        <dbReference type="WBParaSite" id="ASIM_0000447301-mRNA-1"/>
    </source>
</evidence>
<dbReference type="EMBL" id="UYRR01007342">
    <property type="protein sequence ID" value="VDK23516.1"/>
    <property type="molecule type" value="Genomic_DNA"/>
</dbReference>